<dbReference type="EMBL" id="JAJBMB010000002">
    <property type="protein sequence ID" value="MCB5445164.1"/>
    <property type="molecule type" value="Genomic_DNA"/>
</dbReference>
<evidence type="ECO:0000259" key="2">
    <source>
        <dbReference type="Pfam" id="PF14478"/>
    </source>
</evidence>
<sequence length="331" mass="35953">MNKKKISIVAVSAVVVVSLGLGFNSIFKKANTLETDNNDTVVSDQSIETGDELNTEEAKVDKTETKKENKENKKNEDTTDSSGNSNENTSKSTKTDGTETKKPNNDEVEKTDNSSEKPKPSNNEKPKPGNSSEKPKPSNNEKPKPGNSSEKPKPSNNEKPKPGNSSEKPKPSNNEKPKPGNSSTKPKPENNQTITSPKPKNKTVTIAISCKTAINNGLNKKPGFSHLPSNGIILQNMKVEFNEGDTVFDILVKVTRKKGIHMEYRGSGSNTYIEGINNLYEFDGGSNSGWMYSVNGVYPNYGVGAYKVKSSDVIKFNYTCNLGADLGARAN</sequence>
<dbReference type="Proteomes" id="UP001299409">
    <property type="component" value="Unassembled WGS sequence"/>
</dbReference>
<dbReference type="InterPro" id="IPR027954">
    <property type="entry name" value="Transcobalamin-like_C"/>
</dbReference>
<protein>
    <submittedName>
        <fullName evidence="3">DUF4430 domain-containing protein</fullName>
    </submittedName>
</protein>
<feature type="compositionally biased region" description="Basic and acidic residues" evidence="1">
    <location>
        <begin position="93"/>
        <end position="178"/>
    </location>
</feature>
<organism evidence="3 4">
    <name type="scientific">Intestinibacter bartlettii</name>
    <dbReference type="NCBI Taxonomy" id="261299"/>
    <lineage>
        <taxon>Bacteria</taxon>
        <taxon>Bacillati</taxon>
        <taxon>Bacillota</taxon>
        <taxon>Clostridia</taxon>
        <taxon>Peptostreptococcales</taxon>
        <taxon>Peptostreptococcaceae</taxon>
        <taxon>Intestinibacter</taxon>
    </lineage>
</organism>
<name>A0ABS8CUM5_9FIRM</name>
<reference evidence="3 4" key="1">
    <citation type="submission" date="2021-10" db="EMBL/GenBank/DDBJ databases">
        <title>Collection of gut derived symbiotic bacterial strains cultured from healthy donors.</title>
        <authorList>
            <person name="Lin H."/>
            <person name="Littmann E."/>
            <person name="Claire K."/>
            <person name="Pamer E."/>
        </authorList>
    </citation>
    <scope>NUCLEOTIDE SEQUENCE [LARGE SCALE GENOMIC DNA]</scope>
    <source>
        <strain evidence="3 4">MSK.17.68</strain>
    </source>
</reference>
<feature type="compositionally biased region" description="Basic and acidic residues" evidence="1">
    <location>
        <begin position="56"/>
        <end position="77"/>
    </location>
</feature>
<dbReference type="Pfam" id="PF14478">
    <property type="entry name" value="DUF4430"/>
    <property type="match status" value="1"/>
</dbReference>
<feature type="domain" description="Transcobalamin-like C-terminal" evidence="2">
    <location>
        <begin position="244"/>
        <end position="319"/>
    </location>
</feature>
<feature type="compositionally biased region" description="Polar residues" evidence="1">
    <location>
        <begin position="81"/>
        <end position="92"/>
    </location>
</feature>
<keyword evidence="4" id="KW-1185">Reference proteome</keyword>
<dbReference type="Gene3D" id="2.170.130.30">
    <property type="match status" value="1"/>
</dbReference>
<dbReference type="RefSeq" id="WP_226929093.1">
    <property type="nucleotide sequence ID" value="NZ_JAJBMB010000002.1"/>
</dbReference>
<comment type="caution">
    <text evidence="3">The sequence shown here is derived from an EMBL/GenBank/DDBJ whole genome shotgun (WGS) entry which is preliminary data.</text>
</comment>
<proteinExistence type="predicted"/>
<feature type="compositionally biased region" description="Polar residues" evidence="1">
    <location>
        <begin position="189"/>
        <end position="203"/>
    </location>
</feature>
<accession>A0ABS8CUM5</accession>
<evidence type="ECO:0000256" key="1">
    <source>
        <dbReference type="SAM" id="MobiDB-lite"/>
    </source>
</evidence>
<gene>
    <name evidence="3" type="ORF">LIP50_02995</name>
</gene>
<evidence type="ECO:0000313" key="4">
    <source>
        <dbReference type="Proteomes" id="UP001299409"/>
    </source>
</evidence>
<evidence type="ECO:0000313" key="3">
    <source>
        <dbReference type="EMBL" id="MCB5445164.1"/>
    </source>
</evidence>
<feature type="region of interest" description="Disordered" evidence="1">
    <location>
        <begin position="36"/>
        <end position="203"/>
    </location>
</feature>
<feature type="compositionally biased region" description="Polar residues" evidence="1">
    <location>
        <begin position="36"/>
        <end position="48"/>
    </location>
</feature>